<dbReference type="HOGENOM" id="CLU_100212_1_1_11"/>
<reference key="2">
    <citation type="submission" date="2011-02" db="EMBL/GenBank/DDBJ databases">
        <title>Genome sequence of Microbacterium testaceum StLB037.</title>
        <authorList>
            <person name="Morohoshi T."/>
            <person name="Wang W.Z."/>
            <person name="Someya N."/>
            <person name="Ikeda T."/>
        </authorList>
    </citation>
    <scope>NUCLEOTIDE SEQUENCE</scope>
    <source>
        <strain>StLB037</strain>
    </source>
</reference>
<reference evidence="2 3" key="1">
    <citation type="journal article" date="2011" name="J. Bacteriol.">
        <title>Genome sequence of Microbacterium testaceum StLB037, an N-acylhomoserine lactone-degrading bacterium isolated from potato leaves.</title>
        <authorList>
            <person name="Morohoshi T."/>
            <person name="Wang W.-Z."/>
            <person name="Someya N."/>
            <person name="Ikeda T."/>
        </authorList>
    </citation>
    <scope>NUCLEOTIDE SEQUENCE [LARGE SCALE GENOMIC DNA]</scope>
    <source>
        <strain evidence="2 3">StLB037</strain>
    </source>
</reference>
<organism evidence="2 3">
    <name type="scientific">Microbacterium testaceum (strain StLB037)</name>
    <dbReference type="NCBI Taxonomy" id="979556"/>
    <lineage>
        <taxon>Bacteria</taxon>
        <taxon>Bacillati</taxon>
        <taxon>Actinomycetota</taxon>
        <taxon>Actinomycetes</taxon>
        <taxon>Micrococcales</taxon>
        <taxon>Microbacteriaceae</taxon>
        <taxon>Microbacterium</taxon>
    </lineage>
</organism>
<keyword evidence="2" id="KW-0808">Transferase</keyword>
<feature type="region of interest" description="Disordered" evidence="1">
    <location>
        <begin position="177"/>
        <end position="198"/>
    </location>
</feature>
<dbReference type="Proteomes" id="UP000008975">
    <property type="component" value="Chromosome"/>
</dbReference>
<protein>
    <submittedName>
        <fullName evidence="2">DNA modification methylase</fullName>
    </submittedName>
</protein>
<evidence type="ECO:0000313" key="3">
    <source>
        <dbReference type="Proteomes" id="UP000008975"/>
    </source>
</evidence>
<dbReference type="GO" id="GO:0032259">
    <property type="term" value="P:methylation"/>
    <property type="evidence" value="ECO:0007669"/>
    <property type="project" value="UniProtKB-KW"/>
</dbReference>
<sequence>MPSVVLGGSVKSRLIASIAVGAAVVLGTTGCNILAPQATTIDYSASDGVNVPAASGPLDVRNALIVADEDGELGNFVAAVVNSTSEPQTLRVEVGEGSSAVRASVKVPASSTLSLGDLANGVEPLRLEGIDAVPGSTIPVYFQSGDGEGALMQVPVLDGAVQYLSTLAPTPYPTVTATPIPMPSSTSTPSVPTPTPTP</sequence>
<dbReference type="STRING" id="979556.MTES_2731"/>
<dbReference type="EMBL" id="AP012052">
    <property type="protein sequence ID" value="BAJ75695.1"/>
    <property type="molecule type" value="Genomic_DNA"/>
</dbReference>
<feature type="compositionally biased region" description="Low complexity" evidence="1">
    <location>
        <begin position="177"/>
        <end position="190"/>
    </location>
</feature>
<dbReference type="AlphaFoldDB" id="E8N8N9"/>
<dbReference type="KEGG" id="mts:MTES_2731"/>
<dbReference type="RefSeq" id="WP_013585820.1">
    <property type="nucleotide sequence ID" value="NC_015125.1"/>
</dbReference>
<dbReference type="GO" id="GO:0008168">
    <property type="term" value="F:methyltransferase activity"/>
    <property type="evidence" value="ECO:0007669"/>
    <property type="project" value="UniProtKB-KW"/>
</dbReference>
<evidence type="ECO:0000313" key="2">
    <source>
        <dbReference type="EMBL" id="BAJ75695.1"/>
    </source>
</evidence>
<evidence type="ECO:0000256" key="1">
    <source>
        <dbReference type="SAM" id="MobiDB-lite"/>
    </source>
</evidence>
<proteinExistence type="predicted"/>
<accession>E8N8N9</accession>
<keyword evidence="2" id="KW-0489">Methyltransferase</keyword>
<name>E8N8N9_MICTS</name>
<dbReference type="eggNOG" id="ENOG5032ZZ6">
    <property type="taxonomic scope" value="Bacteria"/>
</dbReference>
<gene>
    <name evidence="2" type="ordered locus">MTES_2731</name>
</gene>